<reference evidence="1 2" key="1">
    <citation type="submission" date="2019-03" db="EMBL/GenBank/DDBJ databases">
        <title>Genomic Encyclopedia of Type Strains, Phase IV (KMG-IV): sequencing the most valuable type-strain genomes for metagenomic binning, comparative biology and taxonomic classification.</title>
        <authorList>
            <person name="Goeker M."/>
        </authorList>
    </citation>
    <scope>NUCLEOTIDE SEQUENCE [LARGE SCALE GENOMIC DNA]</scope>
    <source>
        <strain evidence="1 2">DSM 28287</strain>
    </source>
</reference>
<comment type="caution">
    <text evidence="1">The sequence shown here is derived from an EMBL/GenBank/DDBJ whole genome shotgun (WGS) entry which is preliminary data.</text>
</comment>
<dbReference type="EMBL" id="SNXO01000001">
    <property type="protein sequence ID" value="TDP60513.1"/>
    <property type="molecule type" value="Genomic_DNA"/>
</dbReference>
<organism evidence="1 2">
    <name type="scientific">Aminicella lysinilytica</name>
    <dbReference type="NCBI Taxonomy" id="433323"/>
    <lineage>
        <taxon>Bacteria</taxon>
        <taxon>Bacillati</taxon>
        <taxon>Bacillota</taxon>
        <taxon>Clostridia</taxon>
        <taxon>Peptostreptococcales</taxon>
        <taxon>Anaerovoracaceae</taxon>
        <taxon>Aminicella</taxon>
    </lineage>
</organism>
<dbReference type="RefSeq" id="WP_133527402.1">
    <property type="nucleotide sequence ID" value="NZ_SNXO01000001.1"/>
</dbReference>
<keyword evidence="2" id="KW-1185">Reference proteome</keyword>
<dbReference type="OrthoDB" id="1776935at2"/>
<evidence type="ECO:0000313" key="2">
    <source>
        <dbReference type="Proteomes" id="UP000295500"/>
    </source>
</evidence>
<gene>
    <name evidence="1" type="ORF">EV211_10127</name>
</gene>
<name>A0A4R6QEZ8_9FIRM</name>
<protein>
    <submittedName>
        <fullName evidence="1">Uncharacterized protein</fullName>
    </submittedName>
</protein>
<dbReference type="Proteomes" id="UP000295500">
    <property type="component" value="Unassembled WGS sequence"/>
</dbReference>
<proteinExistence type="predicted"/>
<dbReference type="AlphaFoldDB" id="A0A4R6QEZ8"/>
<sequence>MSKNFKLMSKKVLIVLLTLAVIIGFGMPGISYTLAATGNTSVASYASSSVAQPKIPAKLKGKTVRIVSYKTGSNYVATKATSDDTINSPSASSNIVSVTLCDVKNTKKTYTVKASKGVMTLVVKGAQYDIIRAKNNKTKFKSGTYSFAATSGADTYTEPAKFGNMGGNTSQYTYRSALKIKDGAIDAAETIKSLLKKATYSKSTIKNGSLTSKGGFFNGIIVDAASKNTTFNIDKMKMYFNGDGANDFQGEGVAILAQTSGKDTKATSTVNINQTYVHTKGVIRTAAAAKGNGILNIKNSVIYAEETGDTNAQYNALVVPMMKRTPFALGLEGTVRATNILGSAQGIYKDSMIVSSGWGALSTDSGTSYANNNNQYALNVSGVTAGIGSVEKAKKGKTYTATKTVNGTKYGFTMKGSGYVAYADSGVHDKFTNVKFYSPDYAQIMASSTSSAYYTNSTIKSGRIAVMTQQNAGGTISIKDSTVSAADTAVQIKSGAANAGYTNVVLDNAKVKLGTSHKWGGTLVELVESDDAGNPGVTSYKTSDTGDSATYGKAAIKASNASIKNGTYTGNIWNNIYNKTESLNVNINNAKLTGTISSSYGYHLTAAGKRMANGTTLNACTTGDYRKGTLTDYKKIGAQYNVANEQVNNPVNVKLSNNSTWKIDLADGTNGQAKACYINNLSVEAGSTLTSDYPVTVYVYGTQDIKGTVGSNVTIKSAAVDKTGSTDDGVVTTTQFYDQTPVTFKAVDENGDNCAVSAIVEYKAFTTLQFNVEPTDGYTITDVKADKGSLNKTTGDYAYELTNASGNKDTVTVTITVKKS</sequence>
<accession>A0A4R6QEZ8</accession>
<evidence type="ECO:0000313" key="1">
    <source>
        <dbReference type="EMBL" id="TDP60513.1"/>
    </source>
</evidence>